<accession>A0A0C1N2Z6</accession>
<sequence>MGLKLRLYILRATRISSGTCAGNSTFLRLVLHLLDFIFHIGKALHYKVRRQKYDGRGATAVDGFPGIKQVAWQKGIPMYKCEGFNKVCTLLFFDLNQFRDATPFGRAQKTCFCMKSYNINLLPSAICPLPFFW</sequence>
<organism evidence="1">
    <name type="scientific">Tolypothrix bouteillei VB521301</name>
    <dbReference type="NCBI Taxonomy" id="1479485"/>
    <lineage>
        <taxon>Bacteria</taxon>
        <taxon>Bacillati</taxon>
        <taxon>Cyanobacteriota</taxon>
        <taxon>Cyanophyceae</taxon>
        <taxon>Nostocales</taxon>
        <taxon>Tolypothrichaceae</taxon>
        <taxon>Tolypothrix</taxon>
    </lineage>
</organism>
<comment type="caution">
    <text evidence="1">The sequence shown here is derived from an EMBL/GenBank/DDBJ whole genome shotgun (WGS) entry which is preliminary data.</text>
</comment>
<reference evidence="1" key="1">
    <citation type="journal article" date="2015" name="Genome Announc.">
        <title>Draft Genome Sequence of Tolypothrix boutellei Strain VB521301.</title>
        <authorList>
            <person name="Chandrababunaidu M.M."/>
            <person name="Singh D."/>
            <person name="Sen D."/>
            <person name="Bhan S."/>
            <person name="Das S."/>
            <person name="Gupta A."/>
            <person name="Adhikary S.P."/>
            <person name="Tripathy S."/>
        </authorList>
    </citation>
    <scope>NUCLEOTIDE SEQUENCE</scope>
    <source>
        <strain evidence="1">VB521301</strain>
    </source>
</reference>
<dbReference type="EMBL" id="JHEG02000059">
    <property type="protein sequence ID" value="KIE06811.1"/>
    <property type="molecule type" value="Genomic_DNA"/>
</dbReference>
<proteinExistence type="predicted"/>
<dbReference type="AlphaFoldDB" id="A0A0C1N2Z6"/>
<gene>
    <name evidence="1" type="ORF">DA73_0236670</name>
</gene>
<protein>
    <submittedName>
        <fullName evidence="1">Uncharacterized protein</fullName>
    </submittedName>
</protein>
<name>A0A0C1N2Z6_9CYAN</name>
<evidence type="ECO:0000313" key="1">
    <source>
        <dbReference type="EMBL" id="KIE06811.1"/>
    </source>
</evidence>